<evidence type="ECO:0000313" key="2">
    <source>
        <dbReference type="EMBL" id="CAF1347853.1"/>
    </source>
</evidence>
<dbReference type="Proteomes" id="UP000663852">
    <property type="component" value="Unassembled WGS sequence"/>
</dbReference>
<name>A0A815H665_ADIRI</name>
<sequence length="120" mass="13500">MGFFVHPTWNDKIGKMVANQGISDQREATKWVRENIAQFRDDRGSITLMGGSSGSRISIPHCLPKDDDTVILFDCDKVSAMYVKIFGAYFGLDVTCTAGNKYFATRSNCKKKEFVPKEYS</sequence>
<dbReference type="InterPro" id="IPR002018">
    <property type="entry name" value="CarbesteraseB"/>
</dbReference>
<evidence type="ECO:0000313" key="3">
    <source>
        <dbReference type="EMBL" id="CAF1359286.1"/>
    </source>
</evidence>
<gene>
    <name evidence="3" type="ORF">EDS130_LOCUS33722</name>
    <name evidence="2" type="ORF">XAT740_LOCUS31318</name>
</gene>
<organism evidence="2 4">
    <name type="scientific">Adineta ricciae</name>
    <name type="common">Rotifer</name>
    <dbReference type="NCBI Taxonomy" id="249248"/>
    <lineage>
        <taxon>Eukaryota</taxon>
        <taxon>Metazoa</taxon>
        <taxon>Spiralia</taxon>
        <taxon>Gnathifera</taxon>
        <taxon>Rotifera</taxon>
        <taxon>Eurotatoria</taxon>
        <taxon>Bdelloidea</taxon>
        <taxon>Adinetida</taxon>
        <taxon>Adinetidae</taxon>
        <taxon>Adineta</taxon>
    </lineage>
</organism>
<dbReference type="OrthoDB" id="3200163at2759"/>
<dbReference type="Pfam" id="PF00135">
    <property type="entry name" value="COesterase"/>
    <property type="match status" value="1"/>
</dbReference>
<proteinExistence type="predicted"/>
<evidence type="ECO:0000259" key="1">
    <source>
        <dbReference type="Pfam" id="PF00135"/>
    </source>
</evidence>
<dbReference type="EMBL" id="CAJNOR010002845">
    <property type="protein sequence ID" value="CAF1347853.1"/>
    <property type="molecule type" value="Genomic_DNA"/>
</dbReference>
<feature type="domain" description="Carboxylesterase type B" evidence="1">
    <location>
        <begin position="15"/>
        <end position="56"/>
    </location>
</feature>
<evidence type="ECO:0000313" key="4">
    <source>
        <dbReference type="Proteomes" id="UP000663828"/>
    </source>
</evidence>
<dbReference type="SUPFAM" id="SSF53474">
    <property type="entry name" value="alpha/beta-Hydrolases"/>
    <property type="match status" value="1"/>
</dbReference>
<reference evidence="2" key="1">
    <citation type="submission" date="2021-02" db="EMBL/GenBank/DDBJ databases">
        <authorList>
            <person name="Nowell W R."/>
        </authorList>
    </citation>
    <scope>NUCLEOTIDE SEQUENCE</scope>
</reference>
<dbReference type="Gene3D" id="3.40.50.1820">
    <property type="entry name" value="alpha/beta hydrolase"/>
    <property type="match status" value="1"/>
</dbReference>
<dbReference type="AlphaFoldDB" id="A0A815H665"/>
<accession>A0A815H665</accession>
<dbReference type="EMBL" id="CAJNOJ010000273">
    <property type="protein sequence ID" value="CAF1359286.1"/>
    <property type="molecule type" value="Genomic_DNA"/>
</dbReference>
<dbReference type="InterPro" id="IPR029058">
    <property type="entry name" value="AB_hydrolase_fold"/>
</dbReference>
<dbReference type="Proteomes" id="UP000663828">
    <property type="component" value="Unassembled WGS sequence"/>
</dbReference>
<protein>
    <recommendedName>
        <fullName evidence="1">Carboxylesterase type B domain-containing protein</fullName>
    </recommendedName>
</protein>
<keyword evidence="4" id="KW-1185">Reference proteome</keyword>
<comment type="caution">
    <text evidence="2">The sequence shown here is derived from an EMBL/GenBank/DDBJ whole genome shotgun (WGS) entry which is preliminary data.</text>
</comment>